<keyword evidence="5 6" id="KW-0961">Cell wall biogenesis/degradation</keyword>
<keyword evidence="3 6" id="KW-0808">Transferase</keyword>
<comment type="caution">
    <text evidence="7">The sequence shown here is derived from an EMBL/GenBank/DDBJ whole genome shotgun (WGS) entry which is preliminary data.</text>
</comment>
<keyword evidence="6" id="KW-0333">Golgi apparatus</keyword>
<evidence type="ECO:0000256" key="4">
    <source>
        <dbReference type="ARBA" id="ARBA00023180"/>
    </source>
</evidence>
<reference evidence="7 8" key="1">
    <citation type="journal article" date="2024" name="Nat. Commun.">
        <title>Phylogenomics reveals the evolutionary origins of lichenization in chlorophyte algae.</title>
        <authorList>
            <person name="Puginier C."/>
            <person name="Libourel C."/>
            <person name="Otte J."/>
            <person name="Skaloud P."/>
            <person name="Haon M."/>
            <person name="Grisel S."/>
            <person name="Petersen M."/>
            <person name="Berrin J.G."/>
            <person name="Delaux P.M."/>
            <person name="Dal Grande F."/>
            <person name="Keller J."/>
        </authorList>
    </citation>
    <scope>NUCLEOTIDE SEQUENCE [LARGE SCALE GENOMIC DNA]</scope>
    <source>
        <strain evidence="7 8">SAG 216-7</strain>
    </source>
</reference>
<evidence type="ECO:0000313" key="7">
    <source>
        <dbReference type="EMBL" id="KAK9908054.1"/>
    </source>
</evidence>
<dbReference type="Proteomes" id="UP001491310">
    <property type="component" value="Unassembled WGS sequence"/>
</dbReference>
<dbReference type="PANTHER" id="PTHR31889:SF2">
    <property type="entry name" value="FUCOSYLTRANSFERASE 3"/>
    <property type="match status" value="1"/>
</dbReference>
<evidence type="ECO:0000256" key="3">
    <source>
        <dbReference type="ARBA" id="ARBA00022679"/>
    </source>
</evidence>
<sequence>MSVRPPSWMQRRRALYDSSPIKAHVQSLSTALDVQPAENIFSRRKLQGQGQGRDLKYSIYTGIDRATRDLSQMRDHTASRQIEHALERVRTIEKATGTQALESLLNNYRTRHAQCVSGAAMPGKYMLMSMADDYAGLGNQFPSIVTGFLMALMTERCFFIDFPFFHRVFAPELDFSWEAHKQRLAAFGHNANVTQPFEIKFWKGEDLNSWLMHDQKVLYEAHYGLVLKNDPDYSAALLQANPYHAPFLRHIFPTGEMFQPLAHFLLKVTPDLEGQVQDFKRKYFRQVTIGVQIRRLKCDGWEGSIHCDQLPEVANFVAAARALQLARGLDDSEVRFFVGADQPESYQKIVELLGEDMVIYRKDNGVGSVFSKVIGVNNPGTPESALIDMRLLSECNELVITVGSSYGSVAAAWGGIPPVHMLHGLHKNVQNPYWYKAMTSEPCYWKGNIFLNNRDPFWGRLGLNETIQFKSNPFWMQYTQCHCAT</sequence>
<proteinExistence type="inferred from homology"/>
<dbReference type="PANTHER" id="PTHR31889">
    <property type="entry name" value="FUCOSYLTRANSFERASE 2-RELATED"/>
    <property type="match status" value="1"/>
</dbReference>
<organism evidence="7 8">
    <name type="scientific">Coccomyxa subellipsoidea</name>
    <dbReference type="NCBI Taxonomy" id="248742"/>
    <lineage>
        <taxon>Eukaryota</taxon>
        <taxon>Viridiplantae</taxon>
        <taxon>Chlorophyta</taxon>
        <taxon>core chlorophytes</taxon>
        <taxon>Trebouxiophyceae</taxon>
        <taxon>Trebouxiophyceae incertae sedis</taxon>
        <taxon>Coccomyxaceae</taxon>
        <taxon>Coccomyxa</taxon>
    </lineage>
</organism>
<keyword evidence="2 6" id="KW-0328">Glycosyltransferase</keyword>
<dbReference type="InterPro" id="IPR004938">
    <property type="entry name" value="XG_FTase"/>
</dbReference>
<protein>
    <recommendedName>
        <fullName evidence="6">Fucosyltransferase</fullName>
        <ecNumber evidence="6">2.4.1.-</ecNumber>
    </recommendedName>
</protein>
<dbReference type="Pfam" id="PF03254">
    <property type="entry name" value="XG_FTase"/>
    <property type="match status" value="1"/>
</dbReference>
<keyword evidence="8" id="KW-1185">Reference proteome</keyword>
<gene>
    <name evidence="7" type="ORF">WJX75_002195</name>
</gene>
<evidence type="ECO:0000256" key="5">
    <source>
        <dbReference type="ARBA" id="ARBA00023316"/>
    </source>
</evidence>
<accession>A0ABR2YM35</accession>
<dbReference type="EC" id="2.4.1.-" evidence="6"/>
<keyword evidence="4" id="KW-0325">Glycoprotein</keyword>
<comment type="function">
    <text evidence="6">May be involved in cell wall biosynthesis.</text>
</comment>
<dbReference type="Gene3D" id="3.40.50.11350">
    <property type="match status" value="1"/>
</dbReference>
<evidence type="ECO:0000256" key="2">
    <source>
        <dbReference type="ARBA" id="ARBA00022676"/>
    </source>
</evidence>
<name>A0ABR2YM35_9CHLO</name>
<evidence type="ECO:0000256" key="6">
    <source>
        <dbReference type="RuleBase" id="RU367004"/>
    </source>
</evidence>
<comment type="similarity">
    <text evidence="1 6">Belongs to the glycosyltransferase 37 family.</text>
</comment>
<evidence type="ECO:0000256" key="1">
    <source>
        <dbReference type="ARBA" id="ARBA00010481"/>
    </source>
</evidence>
<comment type="subcellular location">
    <subcellularLocation>
        <location evidence="6">Golgi apparatus</location>
        <location evidence="6">Golgi stack membrane</location>
        <topology evidence="6">Single-pass type II membrane protein</topology>
    </subcellularLocation>
</comment>
<dbReference type="EMBL" id="JALJOT010000008">
    <property type="protein sequence ID" value="KAK9908054.1"/>
    <property type="molecule type" value="Genomic_DNA"/>
</dbReference>
<evidence type="ECO:0000313" key="8">
    <source>
        <dbReference type="Proteomes" id="UP001491310"/>
    </source>
</evidence>